<feature type="chain" id="PRO_5046112141" evidence="2">
    <location>
        <begin position="28"/>
        <end position="99"/>
    </location>
</feature>
<feature type="region of interest" description="Disordered" evidence="1">
    <location>
        <begin position="58"/>
        <end position="99"/>
    </location>
</feature>
<evidence type="ECO:0000313" key="4">
    <source>
        <dbReference type="Proteomes" id="UP001520654"/>
    </source>
</evidence>
<comment type="caution">
    <text evidence="3">The sequence shown here is derived from an EMBL/GenBank/DDBJ whole genome shotgun (WGS) entry which is preliminary data.</text>
</comment>
<evidence type="ECO:0000256" key="2">
    <source>
        <dbReference type="SAM" id="SignalP"/>
    </source>
</evidence>
<reference evidence="3 4" key="1">
    <citation type="submission" date="2021-08" db="EMBL/GenBank/DDBJ databases">
        <title>Genomic Architecture of Streptomyces flavotricini NGL1 and Streptomyces erythrochromogenes HMS4 With Differential Plant Beneficial attributes and laccase production capabilities.</title>
        <authorList>
            <person name="Salwan R."/>
            <person name="Kaur R."/>
            <person name="Sharma V."/>
        </authorList>
    </citation>
    <scope>NUCLEOTIDE SEQUENCE [LARGE SCALE GENOMIC DNA]</scope>
    <source>
        <strain evidence="3 4">NGL1</strain>
    </source>
</reference>
<gene>
    <name evidence="3" type="ORF">K7B10_00205</name>
</gene>
<dbReference type="EMBL" id="JAINUL010000001">
    <property type="protein sequence ID" value="MCC0093256.1"/>
    <property type="molecule type" value="Genomic_DNA"/>
</dbReference>
<evidence type="ECO:0000313" key="3">
    <source>
        <dbReference type="EMBL" id="MCC0093256.1"/>
    </source>
</evidence>
<keyword evidence="4" id="KW-1185">Reference proteome</keyword>
<feature type="signal peptide" evidence="2">
    <location>
        <begin position="1"/>
        <end position="27"/>
    </location>
</feature>
<accession>A0ABS8DWR9</accession>
<feature type="compositionally biased region" description="Basic and acidic residues" evidence="1">
    <location>
        <begin position="65"/>
        <end position="90"/>
    </location>
</feature>
<keyword evidence="2" id="KW-0732">Signal</keyword>
<name>A0ABS8DWR9_9ACTN</name>
<protein>
    <submittedName>
        <fullName evidence="3">Uncharacterized protein</fullName>
    </submittedName>
</protein>
<organism evidence="3 4">
    <name type="scientific">Streptomyces flavotricini</name>
    <dbReference type="NCBI Taxonomy" id="66888"/>
    <lineage>
        <taxon>Bacteria</taxon>
        <taxon>Bacillati</taxon>
        <taxon>Actinomycetota</taxon>
        <taxon>Actinomycetes</taxon>
        <taxon>Kitasatosporales</taxon>
        <taxon>Streptomycetaceae</taxon>
        <taxon>Streptomyces</taxon>
    </lineage>
</organism>
<dbReference type="RefSeq" id="WP_229333920.1">
    <property type="nucleotide sequence ID" value="NZ_JAINUL010000001.1"/>
</dbReference>
<dbReference type="Proteomes" id="UP001520654">
    <property type="component" value="Unassembled WGS sequence"/>
</dbReference>
<proteinExistence type="predicted"/>
<sequence length="99" mass="10230">MTPTLRDTCLAALLAIALLTPASAALAAGPPPPPVITSLKATHPHKYLQKQPGTSGAWIYYGHADNSDSSHNDSDSHKGSDDDWDHKGSDDGGITAPSG</sequence>
<evidence type="ECO:0000256" key="1">
    <source>
        <dbReference type="SAM" id="MobiDB-lite"/>
    </source>
</evidence>